<proteinExistence type="predicted"/>
<keyword evidence="1" id="KW-0812">Transmembrane</keyword>
<comment type="caution">
    <text evidence="1">The sequence shown here is derived from an EMBL/GenBank/DDBJ whole genome shotgun (WGS) entry which is preliminary data.</text>
</comment>
<dbReference type="EMBL" id="SMOL01000160">
    <property type="protein sequence ID" value="KAB2624993.1"/>
    <property type="molecule type" value="Genomic_DNA"/>
</dbReference>
<dbReference type="AlphaFoldDB" id="A0A5N5HEG5"/>
<sequence>MFNMSSIIFLQGIRKSILRRLMTLHLLRHGRDSQIPILLLRDLFRHPIIRNMDIRVTSMRATNRHFRLPRRLSARTIATTNTMAALPSLMAFALHFVAAACWRTAAYRPIEYI</sequence>
<evidence type="ECO:0000313" key="2">
    <source>
        <dbReference type="Proteomes" id="UP000327157"/>
    </source>
</evidence>
<name>A0A5N5HEG5_9ROSA</name>
<protein>
    <submittedName>
        <fullName evidence="1">Cysteine-rich and transmembrane domain-containing protein A-like</fullName>
    </submittedName>
</protein>
<keyword evidence="1" id="KW-0472">Membrane</keyword>
<reference evidence="2" key="2">
    <citation type="submission" date="2019-10" db="EMBL/GenBank/DDBJ databases">
        <title>A de novo genome assembly of a pear dwarfing rootstock.</title>
        <authorList>
            <person name="Wang F."/>
            <person name="Wang J."/>
            <person name="Li S."/>
            <person name="Zhang Y."/>
            <person name="Fang M."/>
            <person name="Ma L."/>
            <person name="Zhao Y."/>
            <person name="Jiang S."/>
        </authorList>
    </citation>
    <scope>NUCLEOTIDE SEQUENCE [LARGE SCALE GENOMIC DNA]</scope>
</reference>
<evidence type="ECO:0000313" key="1">
    <source>
        <dbReference type="EMBL" id="KAB2624993.1"/>
    </source>
</evidence>
<accession>A0A5N5HEG5</accession>
<dbReference type="Proteomes" id="UP000327157">
    <property type="component" value="Chromosome 16"/>
</dbReference>
<gene>
    <name evidence="1" type="ORF">D8674_016653</name>
</gene>
<reference evidence="1 2" key="1">
    <citation type="submission" date="2019-09" db="EMBL/GenBank/DDBJ databases">
        <authorList>
            <person name="Ou C."/>
        </authorList>
    </citation>
    <scope>NUCLEOTIDE SEQUENCE [LARGE SCALE GENOMIC DNA]</scope>
    <source>
        <strain evidence="1">S2</strain>
        <tissue evidence="1">Leaf</tissue>
    </source>
</reference>
<organism evidence="1 2">
    <name type="scientific">Pyrus ussuriensis x Pyrus communis</name>
    <dbReference type="NCBI Taxonomy" id="2448454"/>
    <lineage>
        <taxon>Eukaryota</taxon>
        <taxon>Viridiplantae</taxon>
        <taxon>Streptophyta</taxon>
        <taxon>Embryophyta</taxon>
        <taxon>Tracheophyta</taxon>
        <taxon>Spermatophyta</taxon>
        <taxon>Magnoliopsida</taxon>
        <taxon>eudicotyledons</taxon>
        <taxon>Gunneridae</taxon>
        <taxon>Pentapetalae</taxon>
        <taxon>rosids</taxon>
        <taxon>fabids</taxon>
        <taxon>Rosales</taxon>
        <taxon>Rosaceae</taxon>
        <taxon>Amygdaloideae</taxon>
        <taxon>Maleae</taxon>
        <taxon>Pyrus</taxon>
    </lineage>
</organism>
<keyword evidence="2" id="KW-1185">Reference proteome</keyword>
<reference evidence="1 2" key="3">
    <citation type="submission" date="2019-11" db="EMBL/GenBank/DDBJ databases">
        <title>A de novo genome assembly of a pear dwarfing rootstock.</title>
        <authorList>
            <person name="Wang F."/>
            <person name="Wang J."/>
            <person name="Li S."/>
            <person name="Zhang Y."/>
            <person name="Fang M."/>
            <person name="Ma L."/>
            <person name="Zhao Y."/>
            <person name="Jiang S."/>
        </authorList>
    </citation>
    <scope>NUCLEOTIDE SEQUENCE [LARGE SCALE GENOMIC DNA]</scope>
    <source>
        <strain evidence="1">S2</strain>
        <tissue evidence="1">Leaf</tissue>
    </source>
</reference>